<keyword evidence="1" id="KW-0472">Membrane</keyword>
<protein>
    <submittedName>
        <fullName evidence="2">Uncharacterized protein</fullName>
    </submittedName>
</protein>
<reference evidence="2 3" key="1">
    <citation type="journal article" date="2019" name="Emerg. Microbes Infect.">
        <title>Comprehensive subspecies identification of 175 nontuberculous mycobacteria species based on 7547 genomic profiles.</title>
        <authorList>
            <person name="Matsumoto Y."/>
            <person name="Kinjo T."/>
            <person name="Motooka D."/>
            <person name="Nabeya D."/>
            <person name="Jung N."/>
            <person name="Uechi K."/>
            <person name="Horii T."/>
            <person name="Iida T."/>
            <person name="Fujita J."/>
            <person name="Nakamura S."/>
        </authorList>
    </citation>
    <scope>NUCLEOTIDE SEQUENCE [LARGE SCALE GENOMIC DNA]</scope>
    <source>
        <strain evidence="2 3">JCM 12603</strain>
    </source>
</reference>
<keyword evidence="3" id="KW-1185">Reference proteome</keyword>
<name>A0A6N4VIT0_9MYCO</name>
<dbReference type="AlphaFoldDB" id="A0A6N4VIT0"/>
<feature type="transmembrane region" description="Helical" evidence="1">
    <location>
        <begin position="110"/>
        <end position="132"/>
    </location>
</feature>
<gene>
    <name evidence="2" type="ORF">MPOR_51190</name>
</gene>
<dbReference type="RefSeq" id="WP_163678911.1">
    <property type="nucleotide sequence ID" value="NZ_AP022570.1"/>
</dbReference>
<dbReference type="EMBL" id="AP022570">
    <property type="protein sequence ID" value="BBX54093.1"/>
    <property type="molecule type" value="Genomic_DNA"/>
</dbReference>
<accession>A0A6N4VIT0</accession>
<evidence type="ECO:0000313" key="2">
    <source>
        <dbReference type="EMBL" id="BBX54093.1"/>
    </source>
</evidence>
<feature type="transmembrane region" description="Helical" evidence="1">
    <location>
        <begin position="7"/>
        <end position="24"/>
    </location>
</feature>
<keyword evidence="1" id="KW-1133">Transmembrane helix</keyword>
<keyword evidence="1" id="KW-0812">Transmembrane</keyword>
<feature type="transmembrane region" description="Helical" evidence="1">
    <location>
        <begin position="30"/>
        <end position="56"/>
    </location>
</feature>
<dbReference type="Proteomes" id="UP000466785">
    <property type="component" value="Chromosome"/>
</dbReference>
<sequence>MTAPRILLFVAGVTVMAYGAVLVLDLPLRTIVLIAVWAGGAVIVHDFVFAPLSAVLGYTGRRLVRGSWWPPVAVAALCSATLILLAVPVFDTPGAKPDNPTVLDRDYPMGLMISLLIVWSCVPLYQVGAALIQRRRATT</sequence>
<evidence type="ECO:0000256" key="1">
    <source>
        <dbReference type="SAM" id="Phobius"/>
    </source>
</evidence>
<dbReference type="KEGG" id="mpof:MPOR_51190"/>
<evidence type="ECO:0000313" key="3">
    <source>
        <dbReference type="Proteomes" id="UP000466785"/>
    </source>
</evidence>
<feature type="transmembrane region" description="Helical" evidence="1">
    <location>
        <begin position="68"/>
        <end position="90"/>
    </location>
</feature>
<proteinExistence type="predicted"/>
<organism evidence="2 3">
    <name type="scientific">Mycolicibacterium poriferae</name>
    <dbReference type="NCBI Taxonomy" id="39694"/>
    <lineage>
        <taxon>Bacteria</taxon>
        <taxon>Bacillati</taxon>
        <taxon>Actinomycetota</taxon>
        <taxon>Actinomycetes</taxon>
        <taxon>Mycobacteriales</taxon>
        <taxon>Mycobacteriaceae</taxon>
        <taxon>Mycolicibacterium</taxon>
    </lineage>
</organism>